<reference evidence="1 2" key="1">
    <citation type="journal article" date="2015" name="Nature">
        <title>rRNA introns, odd ribosomes, and small enigmatic genomes across a large radiation of phyla.</title>
        <authorList>
            <person name="Brown C.T."/>
            <person name="Hug L.A."/>
            <person name="Thomas B.C."/>
            <person name="Sharon I."/>
            <person name="Castelle C.J."/>
            <person name="Singh A."/>
            <person name="Wilkins M.J."/>
            <person name="Williams K.H."/>
            <person name="Banfield J.F."/>
        </authorList>
    </citation>
    <scope>NUCLEOTIDE SEQUENCE [LARGE SCALE GENOMIC DNA]</scope>
</reference>
<dbReference type="AlphaFoldDB" id="A0A0G0GEX1"/>
<dbReference type="EMBL" id="LBRE01000046">
    <property type="protein sequence ID" value="KKP90242.1"/>
    <property type="molecule type" value="Genomic_DNA"/>
</dbReference>
<sequence>MEEIKLRVNYCHFLLDDEQLTNAPIMFAIEAASIQIRKILELIAFSSITANKEEYSKHFPLFSKHWRGKEIIAEMEKINPNFYPRPSKQIINHTTGKVEKIIDIKEGFLSKAQYVEVYDYTSNFIHARNVYGTSLDYEEAPSRLRNYLSEVTTLLNHHTIRLCSSDNQWWVIMQGEDGKIHLAEMEKIY</sequence>
<evidence type="ECO:0000313" key="1">
    <source>
        <dbReference type="EMBL" id="KKP90242.1"/>
    </source>
</evidence>
<name>A0A0G0GEX1_9BACT</name>
<comment type="caution">
    <text evidence="1">The sequence shown here is derived from an EMBL/GenBank/DDBJ whole genome shotgun (WGS) entry which is preliminary data.</text>
</comment>
<dbReference type="PATRIC" id="fig|1619090.3.peg.720"/>
<proteinExistence type="predicted"/>
<dbReference type="Proteomes" id="UP000034140">
    <property type="component" value="Unassembled WGS sequence"/>
</dbReference>
<evidence type="ECO:0000313" key="2">
    <source>
        <dbReference type="Proteomes" id="UP000034140"/>
    </source>
</evidence>
<accession>A0A0G0GEX1</accession>
<organism evidence="1 2">
    <name type="scientific">candidate division WS6 bacterium GW2011_GWC1_36_11</name>
    <dbReference type="NCBI Taxonomy" id="1619090"/>
    <lineage>
        <taxon>Bacteria</taxon>
        <taxon>Candidatus Dojkabacteria</taxon>
    </lineage>
</organism>
<protein>
    <submittedName>
        <fullName evidence="1">Uncharacterized protein</fullName>
    </submittedName>
</protein>
<gene>
    <name evidence="1" type="ORF">UR96_C0046G0008</name>
</gene>